<evidence type="ECO:0000313" key="2">
    <source>
        <dbReference type="Proteomes" id="UP000036850"/>
    </source>
</evidence>
<name>A0A0L0EP00_9GAMM</name>
<organism evidence="1 2">
    <name type="scientific">Pseudoalteromonas rubra</name>
    <dbReference type="NCBI Taxonomy" id="43658"/>
    <lineage>
        <taxon>Bacteria</taxon>
        <taxon>Pseudomonadati</taxon>
        <taxon>Pseudomonadota</taxon>
        <taxon>Gammaproteobacteria</taxon>
        <taxon>Alteromonadales</taxon>
        <taxon>Pseudoalteromonadaceae</taxon>
        <taxon>Pseudoalteromonas</taxon>
    </lineage>
</organism>
<sequence length="228" mass="25673">MKKVFILIVLFTIFLTGCKSTPQPAVRLKPELLNENTRIGIYVNEIGPATTSIQGADCLLCYGVAVAANSSLTSHLESLPMSDIESAKQVVYDGYKSKTSHVEFVNLSKDKLSTLKKFRGELGFAKKDYRSLKSELNIDVLVLLNIHRHGAYRMYSAYVPVTDPQGYVSGVLYSVDLETNQYIQFQRFERKILVEGEWDEPKQQFPGVTNAYYQAVEKVKLSLGNIFL</sequence>
<protein>
    <recommendedName>
        <fullName evidence="3">Lipoprotein</fullName>
    </recommendedName>
</protein>
<evidence type="ECO:0000313" key="1">
    <source>
        <dbReference type="EMBL" id="KNC65628.1"/>
    </source>
</evidence>
<dbReference type="OrthoDB" id="6864769at2"/>
<accession>A0A0L0EP00</accession>
<dbReference type="EMBL" id="LFZX01000251">
    <property type="protein sequence ID" value="KNC65628.1"/>
    <property type="molecule type" value="Genomic_DNA"/>
</dbReference>
<evidence type="ECO:0008006" key="3">
    <source>
        <dbReference type="Google" id="ProtNLM"/>
    </source>
</evidence>
<comment type="caution">
    <text evidence="1">The sequence shown here is derived from an EMBL/GenBank/DDBJ whole genome shotgun (WGS) entry which is preliminary data.</text>
</comment>
<reference evidence="2" key="1">
    <citation type="submission" date="2015-07" db="EMBL/GenBank/DDBJ databases">
        <title>Draft genome sequence of a Pseudoalteromonas rubra strain, OCN096, isolated from Kaneohe Bay, Oahu, Hawaii.</title>
        <authorList>
            <person name="Beurmann S."/>
            <person name="Ushijima B."/>
            <person name="Belcaid M."/>
            <person name="Callahan S.M."/>
            <person name="Aeby G.S."/>
        </authorList>
    </citation>
    <scope>NUCLEOTIDE SEQUENCE [LARGE SCALE GENOMIC DNA]</scope>
    <source>
        <strain evidence="2">OCN096</strain>
    </source>
</reference>
<dbReference type="Proteomes" id="UP000036850">
    <property type="component" value="Unassembled WGS sequence"/>
</dbReference>
<gene>
    <name evidence="1" type="ORF">AC626_21985</name>
</gene>
<dbReference type="PATRIC" id="fig|43658.6.peg.3136"/>
<proteinExistence type="predicted"/>
<dbReference type="AlphaFoldDB" id="A0A0L0EP00"/>
<dbReference type="PROSITE" id="PS51257">
    <property type="entry name" value="PROKAR_LIPOPROTEIN"/>
    <property type="match status" value="1"/>
</dbReference>